<dbReference type="Proteomes" id="UP000886523">
    <property type="component" value="Unassembled WGS sequence"/>
</dbReference>
<dbReference type="AlphaFoldDB" id="A0A9P6E2F7"/>
<feature type="region of interest" description="Disordered" evidence="1">
    <location>
        <begin position="91"/>
        <end position="159"/>
    </location>
</feature>
<dbReference type="CDD" id="cd14279">
    <property type="entry name" value="CUE"/>
    <property type="match status" value="1"/>
</dbReference>
<dbReference type="Gene3D" id="1.10.8.10">
    <property type="entry name" value="DNA helicase RuvA subunit, C-terminal domain"/>
    <property type="match status" value="1"/>
</dbReference>
<feature type="region of interest" description="Disordered" evidence="1">
    <location>
        <begin position="183"/>
        <end position="277"/>
    </location>
</feature>
<dbReference type="PANTHER" id="PTHR16461:SF5">
    <property type="entry name" value="TOLL-INTERACTING PROTEIN"/>
    <property type="match status" value="1"/>
</dbReference>
<dbReference type="Pfam" id="PF02845">
    <property type="entry name" value="CUE"/>
    <property type="match status" value="1"/>
</dbReference>
<name>A0A9P6E2F7_9AGAM</name>
<evidence type="ECO:0000313" key="3">
    <source>
        <dbReference type="EMBL" id="KAF9520973.1"/>
    </source>
</evidence>
<dbReference type="SUPFAM" id="SSF46934">
    <property type="entry name" value="UBA-like"/>
    <property type="match status" value="1"/>
</dbReference>
<feature type="compositionally biased region" description="Low complexity" evidence="1">
    <location>
        <begin position="185"/>
        <end position="196"/>
    </location>
</feature>
<dbReference type="GO" id="GO:0031624">
    <property type="term" value="F:ubiquitin conjugating enzyme binding"/>
    <property type="evidence" value="ECO:0007669"/>
    <property type="project" value="TreeGrafter"/>
</dbReference>
<dbReference type="PANTHER" id="PTHR16461">
    <property type="entry name" value="TOLL-INTERACTING PROTEIN"/>
    <property type="match status" value="1"/>
</dbReference>
<accession>A0A9P6E2F7</accession>
<dbReference type="GO" id="GO:0006511">
    <property type="term" value="P:ubiquitin-dependent protein catabolic process"/>
    <property type="evidence" value="ECO:0007669"/>
    <property type="project" value="TreeGrafter"/>
</dbReference>
<reference evidence="3" key="1">
    <citation type="journal article" date="2020" name="Nat. Commun.">
        <title>Large-scale genome sequencing of mycorrhizal fungi provides insights into the early evolution of symbiotic traits.</title>
        <authorList>
            <person name="Miyauchi S."/>
            <person name="Kiss E."/>
            <person name="Kuo A."/>
            <person name="Drula E."/>
            <person name="Kohler A."/>
            <person name="Sanchez-Garcia M."/>
            <person name="Morin E."/>
            <person name="Andreopoulos B."/>
            <person name="Barry K.W."/>
            <person name="Bonito G."/>
            <person name="Buee M."/>
            <person name="Carver A."/>
            <person name="Chen C."/>
            <person name="Cichocki N."/>
            <person name="Clum A."/>
            <person name="Culley D."/>
            <person name="Crous P.W."/>
            <person name="Fauchery L."/>
            <person name="Girlanda M."/>
            <person name="Hayes R.D."/>
            <person name="Keri Z."/>
            <person name="LaButti K."/>
            <person name="Lipzen A."/>
            <person name="Lombard V."/>
            <person name="Magnuson J."/>
            <person name="Maillard F."/>
            <person name="Murat C."/>
            <person name="Nolan M."/>
            <person name="Ohm R.A."/>
            <person name="Pangilinan J."/>
            <person name="Pereira M.F."/>
            <person name="Perotto S."/>
            <person name="Peter M."/>
            <person name="Pfister S."/>
            <person name="Riley R."/>
            <person name="Sitrit Y."/>
            <person name="Stielow J.B."/>
            <person name="Szollosi G."/>
            <person name="Zifcakova L."/>
            <person name="Stursova M."/>
            <person name="Spatafora J.W."/>
            <person name="Tedersoo L."/>
            <person name="Vaario L.M."/>
            <person name="Yamada A."/>
            <person name="Yan M."/>
            <person name="Wang P."/>
            <person name="Xu J."/>
            <person name="Bruns T."/>
            <person name="Baldrian P."/>
            <person name="Vilgalys R."/>
            <person name="Dunand C."/>
            <person name="Henrissat B."/>
            <person name="Grigoriev I.V."/>
            <person name="Hibbett D."/>
            <person name="Nagy L.G."/>
            <person name="Martin F.M."/>
        </authorList>
    </citation>
    <scope>NUCLEOTIDE SEQUENCE</scope>
    <source>
        <strain evidence="3">UP504</strain>
    </source>
</reference>
<dbReference type="InterPro" id="IPR009060">
    <property type="entry name" value="UBA-like_sf"/>
</dbReference>
<sequence length="277" mass="30171">MHPGENTIAPTPPIEQAAIPDPRIVPLLAIFPTFDHAILADVLDSCNGNEEKAVDILLGMTDPDHIPQTNVQDISQTERDELLAHRLMIEEQESNSSRPHTQPNNLPYVPRTRVPRKSRGHPAPSDPTVQDNFKDSRKQNAKSGPNSTPGGGGSDFQDQFNKIADTGRKTFNNIFSKVKAKIAESSSSNQQPQASQYDVAGPESTYERSGEGNGYDVTPKMPHNSSPPAAANVDRSKLGLLPKRPVSLGSSPPPSEAAHARNVDDDLYVDNPFEHHQ</sequence>
<gene>
    <name evidence="3" type="ORF">BS47DRAFT_1335060</name>
</gene>
<evidence type="ECO:0000259" key="2">
    <source>
        <dbReference type="Pfam" id="PF02845"/>
    </source>
</evidence>
<organism evidence="3 4">
    <name type="scientific">Hydnum rufescens UP504</name>
    <dbReference type="NCBI Taxonomy" id="1448309"/>
    <lineage>
        <taxon>Eukaryota</taxon>
        <taxon>Fungi</taxon>
        <taxon>Dikarya</taxon>
        <taxon>Basidiomycota</taxon>
        <taxon>Agaricomycotina</taxon>
        <taxon>Agaricomycetes</taxon>
        <taxon>Cantharellales</taxon>
        <taxon>Hydnaceae</taxon>
        <taxon>Hydnum</taxon>
    </lineage>
</organism>
<feature type="compositionally biased region" description="Polar residues" evidence="1">
    <location>
        <begin position="94"/>
        <end position="105"/>
    </location>
</feature>
<comment type="caution">
    <text evidence="3">The sequence shown here is derived from an EMBL/GenBank/DDBJ whole genome shotgun (WGS) entry which is preliminary data.</text>
</comment>
<dbReference type="GO" id="GO:0043130">
    <property type="term" value="F:ubiquitin binding"/>
    <property type="evidence" value="ECO:0007669"/>
    <property type="project" value="InterPro"/>
</dbReference>
<evidence type="ECO:0000256" key="1">
    <source>
        <dbReference type="SAM" id="MobiDB-lite"/>
    </source>
</evidence>
<feature type="domain" description="CUE" evidence="2">
    <location>
        <begin position="27"/>
        <end position="61"/>
    </location>
</feature>
<protein>
    <recommendedName>
        <fullName evidence="2">CUE domain-containing protein</fullName>
    </recommendedName>
</protein>
<dbReference type="OrthoDB" id="9942608at2759"/>
<dbReference type="GO" id="GO:0005737">
    <property type="term" value="C:cytoplasm"/>
    <property type="evidence" value="ECO:0007669"/>
    <property type="project" value="TreeGrafter"/>
</dbReference>
<proteinExistence type="predicted"/>
<dbReference type="EMBL" id="MU128909">
    <property type="protein sequence ID" value="KAF9520973.1"/>
    <property type="molecule type" value="Genomic_DNA"/>
</dbReference>
<evidence type="ECO:0000313" key="4">
    <source>
        <dbReference type="Proteomes" id="UP000886523"/>
    </source>
</evidence>
<dbReference type="InterPro" id="IPR003892">
    <property type="entry name" value="CUE"/>
</dbReference>
<keyword evidence="4" id="KW-1185">Reference proteome</keyword>